<dbReference type="Proteomes" id="UP000006729">
    <property type="component" value="Chromosome 14"/>
</dbReference>
<gene>
    <name evidence="1" type="ORF">POPTR_014G129300</name>
</gene>
<dbReference type="AlphaFoldDB" id="A0A2K1XUR3"/>
<accession>A0A2K1XUR3</accession>
<protein>
    <submittedName>
        <fullName evidence="1">Uncharacterized protein</fullName>
    </submittedName>
</protein>
<sequence>MLCTIKHKENFQITEQDIHMLKVQNQSLVAQHPCFQSLKLEEHPTQSRNCFPLKCAMHKQNEMFTTHFQICIGQQKLV</sequence>
<proteinExistence type="predicted"/>
<evidence type="ECO:0000313" key="1">
    <source>
        <dbReference type="EMBL" id="PNT04532.1"/>
    </source>
</evidence>
<dbReference type="EMBL" id="CM009303">
    <property type="protein sequence ID" value="PNT04532.1"/>
    <property type="molecule type" value="Genomic_DNA"/>
</dbReference>
<dbReference type="InParanoid" id="A0A2K1XUR3"/>
<reference evidence="1 2" key="1">
    <citation type="journal article" date="2006" name="Science">
        <title>The genome of black cottonwood, Populus trichocarpa (Torr. &amp; Gray).</title>
        <authorList>
            <person name="Tuskan G.A."/>
            <person name="Difazio S."/>
            <person name="Jansson S."/>
            <person name="Bohlmann J."/>
            <person name="Grigoriev I."/>
            <person name="Hellsten U."/>
            <person name="Putnam N."/>
            <person name="Ralph S."/>
            <person name="Rombauts S."/>
            <person name="Salamov A."/>
            <person name="Schein J."/>
            <person name="Sterck L."/>
            <person name="Aerts A."/>
            <person name="Bhalerao R.R."/>
            <person name="Bhalerao R.P."/>
            <person name="Blaudez D."/>
            <person name="Boerjan W."/>
            <person name="Brun A."/>
            <person name="Brunner A."/>
            <person name="Busov V."/>
            <person name="Campbell M."/>
            <person name="Carlson J."/>
            <person name="Chalot M."/>
            <person name="Chapman J."/>
            <person name="Chen G.L."/>
            <person name="Cooper D."/>
            <person name="Coutinho P.M."/>
            <person name="Couturier J."/>
            <person name="Covert S."/>
            <person name="Cronk Q."/>
            <person name="Cunningham R."/>
            <person name="Davis J."/>
            <person name="Degroeve S."/>
            <person name="Dejardin A."/>
            <person name="Depamphilis C."/>
            <person name="Detter J."/>
            <person name="Dirks B."/>
            <person name="Dubchak I."/>
            <person name="Duplessis S."/>
            <person name="Ehlting J."/>
            <person name="Ellis B."/>
            <person name="Gendler K."/>
            <person name="Goodstein D."/>
            <person name="Gribskov M."/>
            <person name="Grimwood J."/>
            <person name="Groover A."/>
            <person name="Gunter L."/>
            <person name="Hamberger B."/>
            <person name="Heinze B."/>
            <person name="Helariutta Y."/>
            <person name="Henrissat B."/>
            <person name="Holligan D."/>
            <person name="Holt R."/>
            <person name="Huang W."/>
            <person name="Islam-Faridi N."/>
            <person name="Jones S."/>
            <person name="Jones-Rhoades M."/>
            <person name="Jorgensen R."/>
            <person name="Joshi C."/>
            <person name="Kangasjarvi J."/>
            <person name="Karlsson J."/>
            <person name="Kelleher C."/>
            <person name="Kirkpatrick R."/>
            <person name="Kirst M."/>
            <person name="Kohler A."/>
            <person name="Kalluri U."/>
            <person name="Larimer F."/>
            <person name="Leebens-Mack J."/>
            <person name="Leple J.C."/>
            <person name="Locascio P."/>
            <person name="Lou Y."/>
            <person name="Lucas S."/>
            <person name="Martin F."/>
            <person name="Montanini B."/>
            <person name="Napoli C."/>
            <person name="Nelson D.R."/>
            <person name="Nelson C."/>
            <person name="Nieminen K."/>
            <person name="Nilsson O."/>
            <person name="Pereda V."/>
            <person name="Peter G."/>
            <person name="Philippe R."/>
            <person name="Pilate G."/>
            <person name="Poliakov A."/>
            <person name="Razumovskaya J."/>
            <person name="Richardson P."/>
            <person name="Rinaldi C."/>
            <person name="Ritland K."/>
            <person name="Rouze P."/>
            <person name="Ryaboy D."/>
            <person name="Schmutz J."/>
            <person name="Schrader J."/>
            <person name="Segerman B."/>
            <person name="Shin H."/>
            <person name="Siddiqui A."/>
            <person name="Sterky F."/>
            <person name="Terry A."/>
            <person name="Tsai C.J."/>
            <person name="Uberbacher E."/>
            <person name="Unneberg P."/>
            <person name="Vahala J."/>
            <person name="Wall K."/>
            <person name="Wessler S."/>
            <person name="Yang G."/>
            <person name="Yin T."/>
            <person name="Douglas C."/>
            <person name="Marra M."/>
            <person name="Sandberg G."/>
            <person name="Van de Peer Y."/>
            <person name="Rokhsar D."/>
        </authorList>
    </citation>
    <scope>NUCLEOTIDE SEQUENCE [LARGE SCALE GENOMIC DNA]</scope>
    <source>
        <strain evidence="2">cv. Nisqually</strain>
    </source>
</reference>
<keyword evidence="2" id="KW-1185">Reference proteome</keyword>
<evidence type="ECO:0000313" key="2">
    <source>
        <dbReference type="Proteomes" id="UP000006729"/>
    </source>
</evidence>
<organism evidence="1 2">
    <name type="scientific">Populus trichocarpa</name>
    <name type="common">Western balsam poplar</name>
    <name type="synonym">Populus balsamifera subsp. trichocarpa</name>
    <dbReference type="NCBI Taxonomy" id="3694"/>
    <lineage>
        <taxon>Eukaryota</taxon>
        <taxon>Viridiplantae</taxon>
        <taxon>Streptophyta</taxon>
        <taxon>Embryophyta</taxon>
        <taxon>Tracheophyta</taxon>
        <taxon>Spermatophyta</taxon>
        <taxon>Magnoliopsida</taxon>
        <taxon>eudicotyledons</taxon>
        <taxon>Gunneridae</taxon>
        <taxon>Pentapetalae</taxon>
        <taxon>rosids</taxon>
        <taxon>fabids</taxon>
        <taxon>Malpighiales</taxon>
        <taxon>Salicaceae</taxon>
        <taxon>Saliceae</taxon>
        <taxon>Populus</taxon>
    </lineage>
</organism>
<name>A0A2K1XUR3_POPTR</name>